<name>A0A3E4V159_MEDGN</name>
<reference evidence="1 2" key="1">
    <citation type="submission" date="2018-08" db="EMBL/GenBank/DDBJ databases">
        <title>A genome reference for cultivated species of the human gut microbiota.</title>
        <authorList>
            <person name="Zou Y."/>
            <person name="Xue W."/>
            <person name="Luo G."/>
        </authorList>
    </citation>
    <scope>NUCLEOTIDE SEQUENCE [LARGE SCALE GENOMIC DNA]</scope>
    <source>
        <strain evidence="1 2">TF01-20-2</strain>
    </source>
</reference>
<sequence>MAKAKRYTAEQLRDAEKMAATLANVPEEKRTLVIMMTNSFMAGMEAQKAIDDTAKAAALA</sequence>
<protein>
    <submittedName>
        <fullName evidence="1">Uncharacterized protein</fullName>
    </submittedName>
</protein>
<comment type="caution">
    <text evidence="1">The sequence shown here is derived from an EMBL/GenBank/DDBJ whole genome shotgun (WGS) entry which is preliminary data.</text>
</comment>
<dbReference type="EMBL" id="QSSX01000034">
    <property type="protein sequence ID" value="RGM21091.1"/>
    <property type="molecule type" value="Genomic_DNA"/>
</dbReference>
<organism evidence="1 2">
    <name type="scientific">Mediterraneibacter gnavus</name>
    <name type="common">Ruminococcus gnavus</name>
    <dbReference type="NCBI Taxonomy" id="33038"/>
    <lineage>
        <taxon>Bacteria</taxon>
        <taxon>Bacillati</taxon>
        <taxon>Bacillota</taxon>
        <taxon>Clostridia</taxon>
        <taxon>Lachnospirales</taxon>
        <taxon>Lachnospiraceae</taxon>
        <taxon>Mediterraneibacter</taxon>
    </lineage>
</organism>
<evidence type="ECO:0000313" key="1">
    <source>
        <dbReference type="EMBL" id="RGM21091.1"/>
    </source>
</evidence>
<dbReference type="AlphaFoldDB" id="A0A3E4V159"/>
<evidence type="ECO:0000313" key="2">
    <source>
        <dbReference type="Proteomes" id="UP000260808"/>
    </source>
</evidence>
<dbReference type="Proteomes" id="UP000260808">
    <property type="component" value="Unassembled WGS sequence"/>
</dbReference>
<proteinExistence type="predicted"/>
<gene>
    <name evidence="1" type="ORF">DXC31_12595</name>
</gene>
<accession>A0A3E4V159</accession>